<dbReference type="SUPFAM" id="SSF55681">
    <property type="entry name" value="Class II aaRS and biotin synthetases"/>
    <property type="match status" value="1"/>
</dbReference>
<dbReference type="CDD" id="cd00776">
    <property type="entry name" value="AsxRS_core"/>
    <property type="match status" value="1"/>
</dbReference>
<reference evidence="14" key="1">
    <citation type="journal article" date="2013" name="Proc. Natl. Acad. Sci. U.S.A.">
        <title>Genome structure and metabolic features in the red seaweed Chondrus crispus shed light on evolution of the Archaeplastida.</title>
        <authorList>
            <person name="Collen J."/>
            <person name="Porcel B."/>
            <person name="Carre W."/>
            <person name="Ball S.G."/>
            <person name="Chaparro C."/>
            <person name="Tonon T."/>
            <person name="Barbeyron T."/>
            <person name="Michel G."/>
            <person name="Noel B."/>
            <person name="Valentin K."/>
            <person name="Elias M."/>
            <person name="Artiguenave F."/>
            <person name="Arun A."/>
            <person name="Aury J.M."/>
            <person name="Barbosa-Neto J.F."/>
            <person name="Bothwell J.H."/>
            <person name="Bouget F.Y."/>
            <person name="Brillet L."/>
            <person name="Cabello-Hurtado F."/>
            <person name="Capella-Gutierrez S."/>
            <person name="Charrier B."/>
            <person name="Cladiere L."/>
            <person name="Cock J.M."/>
            <person name="Coelho S.M."/>
            <person name="Colleoni C."/>
            <person name="Czjzek M."/>
            <person name="Da Silva C."/>
            <person name="Delage L."/>
            <person name="Denoeud F."/>
            <person name="Deschamps P."/>
            <person name="Dittami S.M."/>
            <person name="Gabaldon T."/>
            <person name="Gachon C.M."/>
            <person name="Groisillier A."/>
            <person name="Herve C."/>
            <person name="Jabbari K."/>
            <person name="Katinka M."/>
            <person name="Kloareg B."/>
            <person name="Kowalczyk N."/>
            <person name="Labadie K."/>
            <person name="Leblanc C."/>
            <person name="Lopez P.J."/>
            <person name="McLachlan D.H."/>
            <person name="Meslet-Cladiere L."/>
            <person name="Moustafa A."/>
            <person name="Nehr Z."/>
            <person name="Nyvall Collen P."/>
            <person name="Panaud O."/>
            <person name="Partensky F."/>
            <person name="Poulain J."/>
            <person name="Rensing S.A."/>
            <person name="Rousvoal S."/>
            <person name="Samson G."/>
            <person name="Symeonidi A."/>
            <person name="Weissenbach J."/>
            <person name="Zambounis A."/>
            <person name="Wincker P."/>
            <person name="Boyen C."/>
        </authorList>
    </citation>
    <scope>NUCLEOTIDE SEQUENCE [LARGE SCALE GENOMIC DNA]</scope>
    <source>
        <strain evidence="14">cv. Stackhouse</strain>
    </source>
</reference>
<accession>R7QDE8</accession>
<keyword evidence="6" id="KW-0547">Nucleotide-binding</keyword>
<feature type="domain" description="Aminoacyl-transfer RNA synthetases class-II family profile" evidence="12">
    <location>
        <begin position="177"/>
        <end position="485"/>
    </location>
</feature>
<dbReference type="GO" id="GO:0005737">
    <property type="term" value="C:cytoplasm"/>
    <property type="evidence" value="ECO:0007669"/>
    <property type="project" value="UniProtKB-SubCell"/>
</dbReference>
<dbReference type="Pfam" id="PF00152">
    <property type="entry name" value="tRNA-synt_2"/>
    <property type="match status" value="1"/>
</dbReference>
<keyword evidence="8" id="KW-0648">Protein biosynthesis</keyword>
<comment type="subcellular location">
    <subcellularLocation>
        <location evidence="1">Cytoplasm</location>
    </subcellularLocation>
</comment>
<dbReference type="InterPro" id="IPR004522">
    <property type="entry name" value="Asn-tRNA-ligase"/>
</dbReference>
<comment type="catalytic activity">
    <reaction evidence="11">
        <text>tRNA(Asn) + L-asparagine + ATP = L-asparaginyl-tRNA(Asn) + AMP + diphosphate + H(+)</text>
        <dbReference type="Rhea" id="RHEA:11180"/>
        <dbReference type="Rhea" id="RHEA-COMP:9659"/>
        <dbReference type="Rhea" id="RHEA-COMP:9674"/>
        <dbReference type="ChEBI" id="CHEBI:15378"/>
        <dbReference type="ChEBI" id="CHEBI:30616"/>
        <dbReference type="ChEBI" id="CHEBI:33019"/>
        <dbReference type="ChEBI" id="CHEBI:58048"/>
        <dbReference type="ChEBI" id="CHEBI:78442"/>
        <dbReference type="ChEBI" id="CHEBI:78515"/>
        <dbReference type="ChEBI" id="CHEBI:456215"/>
        <dbReference type="EC" id="6.1.1.22"/>
    </reaction>
</comment>
<dbReference type="PANTHER" id="PTHR22594">
    <property type="entry name" value="ASPARTYL/LYSYL-TRNA SYNTHETASE"/>
    <property type="match status" value="1"/>
</dbReference>
<dbReference type="CDD" id="cd04323">
    <property type="entry name" value="AsnRS_cyto_like_N"/>
    <property type="match status" value="1"/>
</dbReference>
<dbReference type="InterPro" id="IPR006195">
    <property type="entry name" value="aa-tRNA-synth_II"/>
</dbReference>
<dbReference type="GeneID" id="17324055"/>
<dbReference type="Gene3D" id="2.40.50.140">
    <property type="entry name" value="Nucleic acid-binding proteins"/>
    <property type="match status" value="1"/>
</dbReference>
<dbReference type="PRINTS" id="PR01042">
    <property type="entry name" value="TRNASYNTHASP"/>
</dbReference>
<gene>
    <name evidence="13" type="ORF">CHC_T00008849001</name>
</gene>
<evidence type="ECO:0000313" key="14">
    <source>
        <dbReference type="Proteomes" id="UP000012073"/>
    </source>
</evidence>
<comment type="similarity">
    <text evidence="2">Belongs to the class-II aminoacyl-tRNA synthetase family.</text>
</comment>
<evidence type="ECO:0000256" key="4">
    <source>
        <dbReference type="ARBA" id="ARBA00022490"/>
    </source>
</evidence>
<dbReference type="AlphaFoldDB" id="R7QDE8"/>
<dbReference type="GO" id="GO:0006421">
    <property type="term" value="P:asparaginyl-tRNA aminoacylation"/>
    <property type="evidence" value="ECO:0007669"/>
    <property type="project" value="InterPro"/>
</dbReference>
<dbReference type="RefSeq" id="XP_005716341.1">
    <property type="nucleotide sequence ID" value="XM_005716284.1"/>
</dbReference>
<dbReference type="NCBIfam" id="TIGR00457">
    <property type="entry name" value="asnS"/>
    <property type="match status" value="1"/>
</dbReference>
<evidence type="ECO:0000256" key="11">
    <source>
        <dbReference type="ARBA" id="ARBA00047844"/>
    </source>
</evidence>
<keyword evidence="9 13" id="KW-0030">Aminoacyl-tRNA synthetase</keyword>
<dbReference type="InterPro" id="IPR045864">
    <property type="entry name" value="aa-tRNA-synth_II/BPL/LPL"/>
</dbReference>
<protein>
    <recommendedName>
        <fullName evidence="3">asparagine--tRNA ligase</fullName>
        <ecNumber evidence="3">6.1.1.22</ecNumber>
    </recommendedName>
    <alternativeName>
        <fullName evidence="10">Asparaginyl-tRNA synthetase</fullName>
    </alternativeName>
</protein>
<dbReference type="Gene3D" id="3.30.930.10">
    <property type="entry name" value="Bira Bifunctional Protein, Domain 2"/>
    <property type="match status" value="1"/>
</dbReference>
<dbReference type="InterPro" id="IPR002312">
    <property type="entry name" value="Asp/Asn-tRNA-synth_IIb"/>
</dbReference>
<dbReference type="PROSITE" id="PS50862">
    <property type="entry name" value="AA_TRNA_LIGASE_II"/>
    <property type="match status" value="1"/>
</dbReference>
<name>R7QDE8_CHOCR</name>
<evidence type="ECO:0000256" key="9">
    <source>
        <dbReference type="ARBA" id="ARBA00023146"/>
    </source>
</evidence>
<evidence type="ECO:0000256" key="5">
    <source>
        <dbReference type="ARBA" id="ARBA00022598"/>
    </source>
</evidence>
<dbReference type="OMA" id="DCCLYPR"/>
<keyword evidence="7" id="KW-0067">ATP-binding</keyword>
<proteinExistence type="inferred from homology"/>
<dbReference type="GO" id="GO:0003676">
    <property type="term" value="F:nucleic acid binding"/>
    <property type="evidence" value="ECO:0007669"/>
    <property type="project" value="InterPro"/>
</dbReference>
<dbReference type="InterPro" id="IPR004364">
    <property type="entry name" value="Aa-tRNA-synt_II"/>
</dbReference>
<evidence type="ECO:0000256" key="1">
    <source>
        <dbReference type="ARBA" id="ARBA00004496"/>
    </source>
</evidence>
<dbReference type="OrthoDB" id="1931232at2759"/>
<dbReference type="STRING" id="2769.R7QDE8"/>
<dbReference type="EC" id="6.1.1.22" evidence="3"/>
<evidence type="ECO:0000256" key="3">
    <source>
        <dbReference type="ARBA" id="ARBA00012816"/>
    </source>
</evidence>
<dbReference type="InterPro" id="IPR004365">
    <property type="entry name" value="NA-bd_OB_tRNA"/>
</dbReference>
<dbReference type="GO" id="GO:0004816">
    <property type="term" value="F:asparagine-tRNA ligase activity"/>
    <property type="evidence" value="ECO:0007669"/>
    <property type="project" value="UniProtKB-EC"/>
</dbReference>
<evidence type="ECO:0000256" key="2">
    <source>
        <dbReference type="ARBA" id="ARBA00008226"/>
    </source>
</evidence>
<dbReference type="InterPro" id="IPR012340">
    <property type="entry name" value="NA-bd_OB-fold"/>
</dbReference>
<dbReference type="Gramene" id="CDF36522">
    <property type="protein sequence ID" value="CDF36522"/>
    <property type="gene ID" value="CHC_T00008849001"/>
</dbReference>
<dbReference type="KEGG" id="ccp:CHC_T00008849001"/>
<evidence type="ECO:0000256" key="6">
    <source>
        <dbReference type="ARBA" id="ARBA00022741"/>
    </source>
</evidence>
<evidence type="ECO:0000259" key="12">
    <source>
        <dbReference type="PROSITE" id="PS50862"/>
    </source>
</evidence>
<dbReference type="GO" id="GO:0005524">
    <property type="term" value="F:ATP binding"/>
    <property type="evidence" value="ECO:0007669"/>
    <property type="project" value="UniProtKB-KW"/>
</dbReference>
<dbReference type="PANTHER" id="PTHR22594:SF16">
    <property type="entry name" value="ASPARAGINE--TRNA LIGASE, CYTOPLASMIC"/>
    <property type="match status" value="1"/>
</dbReference>
<sequence>KKAALKSEKEAEAAARAAAENAARLERARAVVIAEDPSLPPARPAKIRDLPRCIGARVKVCGWVHHLRTDGKKLWFIDLRDGTGFAQVVLTGDLCRTYDAATLGREASIAVYGVWTKDDNGRAKGTWPGFELQVDYWQLVGATSSDIDMLFTKDSNVDILLNQRHLVLRGSKASSILRMRSIITQCFREHFFAEHYVELTPPTLVNTQCEGGSTLFAFDYFGEEGYLTQSSQLYLETGIAAVNDCFCILPSYRAEKSQTRRHLSEFHHIEAERPFITFEDLLQSIEGLVCGVIDRVADKMKDDMDTFLRASGGKPMPKLERPFMRMTYEEAVAYCREHNIYKDPETKTHFEFGDDIPEKPEREMTDKINKPILLIKFPASLKSFYMQKCPDDTRLTESVDLLLPGVGEVVGGSMRMWKADELLEAYKKENMDPEPYYWFTDQRKYGSCPHGGYGLGLERFICALLNIHHIRDACLYPRYRGRIAP</sequence>
<evidence type="ECO:0000256" key="7">
    <source>
        <dbReference type="ARBA" id="ARBA00022840"/>
    </source>
</evidence>
<keyword evidence="5" id="KW-0436">Ligase</keyword>
<dbReference type="SUPFAM" id="SSF50249">
    <property type="entry name" value="Nucleic acid-binding proteins"/>
    <property type="match status" value="1"/>
</dbReference>
<dbReference type="EMBL" id="HG001781">
    <property type="protein sequence ID" value="CDF36522.1"/>
    <property type="molecule type" value="Genomic_DNA"/>
</dbReference>
<evidence type="ECO:0000313" key="13">
    <source>
        <dbReference type="EMBL" id="CDF36522.1"/>
    </source>
</evidence>
<keyword evidence="14" id="KW-1185">Reference proteome</keyword>
<evidence type="ECO:0000256" key="8">
    <source>
        <dbReference type="ARBA" id="ARBA00022917"/>
    </source>
</evidence>
<dbReference type="Proteomes" id="UP000012073">
    <property type="component" value="Unassembled WGS sequence"/>
</dbReference>
<dbReference type="Pfam" id="PF01336">
    <property type="entry name" value="tRNA_anti-codon"/>
    <property type="match status" value="1"/>
</dbReference>
<keyword evidence="4" id="KW-0963">Cytoplasm</keyword>
<organism evidence="13 14">
    <name type="scientific">Chondrus crispus</name>
    <name type="common">Carrageen Irish moss</name>
    <name type="synonym">Polymorpha crispa</name>
    <dbReference type="NCBI Taxonomy" id="2769"/>
    <lineage>
        <taxon>Eukaryota</taxon>
        <taxon>Rhodophyta</taxon>
        <taxon>Florideophyceae</taxon>
        <taxon>Rhodymeniophycidae</taxon>
        <taxon>Gigartinales</taxon>
        <taxon>Gigartinaceae</taxon>
        <taxon>Chondrus</taxon>
    </lineage>
</organism>
<feature type="non-terminal residue" evidence="13">
    <location>
        <position position="1"/>
    </location>
</feature>
<evidence type="ECO:0000256" key="10">
    <source>
        <dbReference type="ARBA" id="ARBA00029886"/>
    </source>
</evidence>